<reference evidence="8" key="3">
    <citation type="submission" date="2025-09" db="UniProtKB">
        <authorList>
            <consortium name="Ensembl"/>
        </authorList>
    </citation>
    <scope>IDENTIFICATION</scope>
</reference>
<dbReference type="STRING" id="13616.ENSMODP00000006274"/>
<evidence type="ECO:0000256" key="2">
    <source>
        <dbReference type="ARBA" id="ARBA00022801"/>
    </source>
</evidence>
<feature type="signal peptide" evidence="6">
    <location>
        <begin position="1"/>
        <end position="20"/>
    </location>
</feature>
<evidence type="ECO:0000313" key="8">
    <source>
        <dbReference type="Ensembl" id="ENSMODP00000006274.3"/>
    </source>
</evidence>
<dbReference type="AlphaFoldDB" id="F6ZEH9"/>
<dbReference type="SUPFAM" id="SSF50494">
    <property type="entry name" value="Trypsin-like serine proteases"/>
    <property type="match status" value="1"/>
</dbReference>
<dbReference type="PANTHER" id="PTHR24252:SF21">
    <property type="entry name" value="TRANSMEMBRANE SERINE PROTEASE 12"/>
    <property type="match status" value="1"/>
</dbReference>
<dbReference type="FunFam" id="2.40.10.10:FF:000003">
    <property type="entry name" value="Transmembrane serine protease 3"/>
    <property type="match status" value="1"/>
</dbReference>
<dbReference type="KEGG" id="mdo:100023342"/>
<keyword evidence="2 5" id="KW-0378">Hydrolase</keyword>
<dbReference type="HOGENOM" id="CLU_006842_0_4_1"/>
<evidence type="ECO:0000313" key="9">
    <source>
        <dbReference type="Proteomes" id="UP000002280"/>
    </source>
</evidence>
<dbReference type="PROSITE" id="PS50240">
    <property type="entry name" value="TRYPSIN_DOM"/>
    <property type="match status" value="1"/>
</dbReference>
<dbReference type="Gene3D" id="2.40.10.10">
    <property type="entry name" value="Trypsin-like serine proteases"/>
    <property type="match status" value="2"/>
</dbReference>
<evidence type="ECO:0000256" key="5">
    <source>
        <dbReference type="RuleBase" id="RU363034"/>
    </source>
</evidence>
<evidence type="ECO:0000256" key="6">
    <source>
        <dbReference type="SAM" id="SignalP"/>
    </source>
</evidence>
<dbReference type="InterPro" id="IPR009003">
    <property type="entry name" value="Peptidase_S1_PA"/>
</dbReference>
<dbReference type="Proteomes" id="UP000002280">
    <property type="component" value="Chromosome 8"/>
</dbReference>
<keyword evidence="4" id="KW-1015">Disulfide bond</keyword>
<dbReference type="Pfam" id="PF00089">
    <property type="entry name" value="Trypsin"/>
    <property type="match status" value="1"/>
</dbReference>
<dbReference type="InterPro" id="IPR043504">
    <property type="entry name" value="Peptidase_S1_PA_chymotrypsin"/>
</dbReference>
<dbReference type="Ensembl" id="ENSMODT00000006404.4">
    <property type="protein sequence ID" value="ENSMODP00000006274.3"/>
    <property type="gene ID" value="ENSMODG00000005093.4"/>
</dbReference>
<reference evidence="8 9" key="1">
    <citation type="journal article" date="2007" name="Nature">
        <title>Genome of the marsupial Monodelphis domestica reveals innovation in non-coding sequences.</title>
        <authorList>
            <person name="Mikkelsen T.S."/>
            <person name="Wakefield M.J."/>
            <person name="Aken B."/>
            <person name="Amemiya C.T."/>
            <person name="Chang J.L."/>
            <person name="Duke S."/>
            <person name="Garber M."/>
            <person name="Gentles A.J."/>
            <person name="Goodstadt L."/>
            <person name="Heger A."/>
            <person name="Jurka J."/>
            <person name="Kamal M."/>
            <person name="Mauceli E."/>
            <person name="Searle S.M."/>
            <person name="Sharpe T."/>
            <person name="Baker M.L."/>
            <person name="Batzer M.A."/>
            <person name="Benos P.V."/>
            <person name="Belov K."/>
            <person name="Clamp M."/>
            <person name="Cook A."/>
            <person name="Cuff J."/>
            <person name="Das R."/>
            <person name="Davidow L."/>
            <person name="Deakin J.E."/>
            <person name="Fazzari M.J."/>
            <person name="Glass J.L."/>
            <person name="Grabherr M."/>
            <person name="Greally J.M."/>
            <person name="Gu W."/>
            <person name="Hore T.A."/>
            <person name="Huttley G.A."/>
            <person name="Kleber M."/>
            <person name="Jirtle R.L."/>
            <person name="Koina E."/>
            <person name="Lee J.T."/>
            <person name="Mahony S."/>
            <person name="Marra M.A."/>
            <person name="Miller R.D."/>
            <person name="Nicholls R.D."/>
            <person name="Oda M."/>
            <person name="Papenfuss A.T."/>
            <person name="Parra Z.E."/>
            <person name="Pollock D.D."/>
            <person name="Ray D.A."/>
            <person name="Schein J.E."/>
            <person name="Speed T.P."/>
            <person name="Thompson K."/>
            <person name="VandeBerg J.L."/>
            <person name="Wade C.M."/>
            <person name="Walker J.A."/>
            <person name="Waters P.D."/>
            <person name="Webber C."/>
            <person name="Weidman J.R."/>
            <person name="Xie X."/>
            <person name="Zody M.C."/>
            <person name="Baldwin J."/>
            <person name="Abdouelleil A."/>
            <person name="Abdulkadir J."/>
            <person name="Abebe A."/>
            <person name="Abera B."/>
            <person name="Abreu J."/>
            <person name="Acer S.C."/>
            <person name="Aftuck L."/>
            <person name="Alexander A."/>
            <person name="An P."/>
            <person name="Anderson E."/>
            <person name="Anderson S."/>
            <person name="Arachi H."/>
            <person name="Azer M."/>
            <person name="Bachantsang P."/>
            <person name="Barry A."/>
            <person name="Bayul T."/>
            <person name="Berlin A."/>
            <person name="Bessette D."/>
            <person name="Bloom T."/>
            <person name="Bloom T."/>
            <person name="Boguslavskiy L."/>
            <person name="Bonnet C."/>
            <person name="Boukhgalter B."/>
            <person name="Bourzgui I."/>
            <person name="Brown A."/>
            <person name="Cahill P."/>
            <person name="Channer S."/>
            <person name="Cheshatsang Y."/>
            <person name="Chuda L."/>
            <person name="Citroen M."/>
            <person name="Collymore A."/>
            <person name="Cooke P."/>
            <person name="Costello M."/>
            <person name="D'Aco K."/>
            <person name="Daza R."/>
            <person name="De Haan G."/>
            <person name="DeGray S."/>
            <person name="DeMaso C."/>
            <person name="Dhargay N."/>
            <person name="Dooley K."/>
            <person name="Dooley E."/>
            <person name="Doricent M."/>
            <person name="Dorje P."/>
            <person name="Dorjee K."/>
            <person name="Dupes A."/>
            <person name="Elong R."/>
            <person name="Falk J."/>
            <person name="Farina A."/>
            <person name="Faro S."/>
            <person name="Ferguson D."/>
            <person name="Fisher S."/>
            <person name="Foley C.D."/>
            <person name="Franke A."/>
            <person name="Friedrich D."/>
            <person name="Gadbois L."/>
            <person name="Gearin G."/>
            <person name="Gearin C.R."/>
            <person name="Giannoukos G."/>
            <person name="Goode T."/>
            <person name="Graham J."/>
            <person name="Grandbois E."/>
            <person name="Grewal S."/>
            <person name="Gyaltsen K."/>
            <person name="Hafez N."/>
            <person name="Hagos B."/>
            <person name="Hall J."/>
            <person name="Henson C."/>
            <person name="Hollinger A."/>
            <person name="Honan T."/>
            <person name="Huard M.D."/>
            <person name="Hughes L."/>
            <person name="Hurhula B."/>
            <person name="Husby M.E."/>
            <person name="Kamat A."/>
            <person name="Kanga B."/>
            <person name="Kashin S."/>
            <person name="Khazanovich D."/>
            <person name="Kisner P."/>
            <person name="Lance K."/>
            <person name="Lara M."/>
            <person name="Lee W."/>
            <person name="Lennon N."/>
            <person name="Letendre F."/>
            <person name="LeVine R."/>
            <person name="Lipovsky A."/>
            <person name="Liu X."/>
            <person name="Liu J."/>
            <person name="Liu S."/>
            <person name="Lokyitsang T."/>
            <person name="Lokyitsang Y."/>
            <person name="Lubonja R."/>
            <person name="Lui A."/>
            <person name="MacDonald P."/>
            <person name="Magnisalis V."/>
            <person name="Maru K."/>
            <person name="Matthews C."/>
            <person name="McCusker W."/>
            <person name="McDonough S."/>
            <person name="Mehta T."/>
            <person name="Meldrim J."/>
            <person name="Meneus L."/>
            <person name="Mihai O."/>
            <person name="Mihalev A."/>
            <person name="Mihova T."/>
            <person name="Mittelman R."/>
            <person name="Mlenga V."/>
            <person name="Montmayeur A."/>
            <person name="Mulrain L."/>
            <person name="Navidi A."/>
            <person name="Naylor J."/>
            <person name="Negash T."/>
            <person name="Nguyen T."/>
            <person name="Nguyen N."/>
            <person name="Nicol R."/>
            <person name="Norbu C."/>
            <person name="Norbu N."/>
            <person name="Novod N."/>
            <person name="O'Neill B."/>
            <person name="Osman S."/>
            <person name="Markiewicz E."/>
            <person name="Oyono O.L."/>
            <person name="Patti C."/>
            <person name="Phunkhang P."/>
            <person name="Pierre F."/>
            <person name="Priest M."/>
            <person name="Raghuraman S."/>
            <person name="Rege F."/>
            <person name="Reyes R."/>
            <person name="Rise C."/>
            <person name="Rogov P."/>
            <person name="Ross K."/>
            <person name="Ryan E."/>
            <person name="Settipalli S."/>
            <person name="Shea T."/>
            <person name="Sherpa N."/>
            <person name="Shi L."/>
            <person name="Shih D."/>
            <person name="Sparrow T."/>
            <person name="Spaulding J."/>
            <person name="Stalker J."/>
            <person name="Stange-Thomann N."/>
            <person name="Stavropoulos S."/>
            <person name="Stone C."/>
            <person name="Strader C."/>
            <person name="Tesfaye S."/>
            <person name="Thomson T."/>
            <person name="Thoulutsang Y."/>
            <person name="Thoulutsang D."/>
            <person name="Topham K."/>
            <person name="Topping I."/>
            <person name="Tsamla T."/>
            <person name="Vassiliev H."/>
            <person name="Vo A."/>
            <person name="Wangchuk T."/>
            <person name="Wangdi T."/>
            <person name="Weiand M."/>
            <person name="Wilkinson J."/>
            <person name="Wilson A."/>
            <person name="Yadav S."/>
            <person name="Young G."/>
            <person name="Yu Q."/>
            <person name="Zembek L."/>
            <person name="Zhong D."/>
            <person name="Zimmer A."/>
            <person name="Zwirko Z."/>
            <person name="Jaffe D.B."/>
            <person name="Alvarez P."/>
            <person name="Brockman W."/>
            <person name="Butler J."/>
            <person name="Chin C."/>
            <person name="Gnerre S."/>
            <person name="MacCallum I."/>
            <person name="Graves J.A."/>
            <person name="Ponting C.P."/>
            <person name="Breen M."/>
            <person name="Samollow P.B."/>
            <person name="Lander E.S."/>
            <person name="Lindblad-Toh K."/>
        </authorList>
    </citation>
    <scope>NUCLEOTIDE SEQUENCE [LARGE SCALE GENOMIC DNA]</scope>
</reference>
<accession>F6ZEH9</accession>
<evidence type="ECO:0000256" key="3">
    <source>
        <dbReference type="ARBA" id="ARBA00022825"/>
    </source>
</evidence>
<reference evidence="8" key="2">
    <citation type="submission" date="2025-08" db="UniProtKB">
        <authorList>
            <consortium name="Ensembl"/>
        </authorList>
    </citation>
    <scope>IDENTIFICATION</scope>
</reference>
<dbReference type="CDD" id="cd00190">
    <property type="entry name" value="Tryp_SPc"/>
    <property type="match status" value="1"/>
</dbReference>
<dbReference type="OMA" id="KHNTFEN"/>
<keyword evidence="3 5" id="KW-0720">Serine protease</keyword>
<dbReference type="GO" id="GO:0008236">
    <property type="term" value="F:serine-type peptidase activity"/>
    <property type="evidence" value="ECO:0000318"/>
    <property type="project" value="GO_Central"/>
</dbReference>
<dbReference type="GO" id="GO:0016485">
    <property type="term" value="P:protein processing"/>
    <property type="evidence" value="ECO:0000318"/>
    <property type="project" value="GO_Central"/>
</dbReference>
<keyword evidence="1 5" id="KW-0645">Protease</keyword>
<dbReference type="OrthoDB" id="6339452at2759"/>
<dbReference type="MEROPS" id="S01.958"/>
<dbReference type="GeneTree" id="ENSGT00940000161878"/>
<feature type="chain" id="PRO_5023897229" evidence="6">
    <location>
        <begin position="21"/>
        <end position="318"/>
    </location>
</feature>
<organism evidence="8 9">
    <name type="scientific">Monodelphis domestica</name>
    <name type="common">Gray short-tailed opossum</name>
    <dbReference type="NCBI Taxonomy" id="13616"/>
    <lineage>
        <taxon>Eukaryota</taxon>
        <taxon>Metazoa</taxon>
        <taxon>Chordata</taxon>
        <taxon>Craniata</taxon>
        <taxon>Vertebrata</taxon>
        <taxon>Euteleostomi</taxon>
        <taxon>Mammalia</taxon>
        <taxon>Metatheria</taxon>
        <taxon>Didelphimorphia</taxon>
        <taxon>Didelphidae</taxon>
        <taxon>Monodelphis</taxon>
    </lineage>
</organism>
<dbReference type="InterPro" id="IPR033116">
    <property type="entry name" value="TRYPSIN_SER"/>
</dbReference>
<dbReference type="Bgee" id="ENSMODG00000005093">
    <property type="expression patterns" value="Expressed in spermatocyte and 16 other cell types or tissues"/>
</dbReference>
<feature type="domain" description="Peptidase S1" evidence="7">
    <location>
        <begin position="46"/>
        <end position="288"/>
    </location>
</feature>
<protein>
    <submittedName>
        <fullName evidence="8">Transmembrane protease serine 12-like</fullName>
    </submittedName>
</protein>
<dbReference type="InterPro" id="IPR001314">
    <property type="entry name" value="Peptidase_S1A"/>
</dbReference>
<dbReference type="GO" id="GO:0001669">
    <property type="term" value="C:acrosomal vesicle"/>
    <property type="evidence" value="ECO:0000318"/>
    <property type="project" value="GO_Central"/>
</dbReference>
<dbReference type="eggNOG" id="KOG3627">
    <property type="taxonomic scope" value="Eukaryota"/>
</dbReference>
<dbReference type="InParanoid" id="F6ZEH9"/>
<dbReference type="GeneID" id="100023342"/>
<dbReference type="PRINTS" id="PR00722">
    <property type="entry name" value="CHYMOTRYPSIN"/>
</dbReference>
<dbReference type="PANTHER" id="PTHR24252">
    <property type="entry name" value="ACROSIN-RELATED"/>
    <property type="match status" value="1"/>
</dbReference>
<dbReference type="PROSITE" id="PS00135">
    <property type="entry name" value="TRYPSIN_SER"/>
    <property type="match status" value="1"/>
</dbReference>
<evidence type="ECO:0000256" key="1">
    <source>
        <dbReference type="ARBA" id="ARBA00022670"/>
    </source>
</evidence>
<proteinExistence type="predicted"/>
<dbReference type="PROSITE" id="PS00134">
    <property type="entry name" value="TRYPSIN_HIS"/>
    <property type="match status" value="1"/>
</dbReference>
<dbReference type="GO" id="GO:0004252">
    <property type="term" value="F:serine-type endopeptidase activity"/>
    <property type="evidence" value="ECO:0007669"/>
    <property type="project" value="InterPro"/>
</dbReference>
<dbReference type="SMART" id="SM00020">
    <property type="entry name" value="Tryp_SPc"/>
    <property type="match status" value="1"/>
</dbReference>
<keyword evidence="9" id="KW-1185">Reference proteome</keyword>
<dbReference type="InterPro" id="IPR001254">
    <property type="entry name" value="Trypsin_dom"/>
</dbReference>
<sequence length="318" mass="35575">MGRWLASAALWLVWGSFTFADKKSFSFRDRNCGTAPRGNVISESRIVGGHESQIGAWPWIVSLQFIKVVNKSVHLCGGSIIKETWILTAAHCFKLSREPQFWIAVIGINNILKPHLKRKEIKIDTIIIHPEFKHITFENDVALVHLKRPVTYNNLVQPICLPVLYGIPKITETTRCFISGWGKRTEGGTLTPSLQEAEVNFISRRTCNAVGSYAGRVPNTSFCAGDNFGNVDSCTGDSGGPLMCYFAEHDKFFLTGITSAGVGCGRAFFPGIYTDVQLYEPWIKKQWYLEDLRGKNEISIVRGKIIIIMAFIVLFVPI</sequence>
<evidence type="ECO:0000256" key="4">
    <source>
        <dbReference type="ARBA" id="ARBA00023157"/>
    </source>
</evidence>
<dbReference type="InterPro" id="IPR018114">
    <property type="entry name" value="TRYPSIN_HIS"/>
</dbReference>
<keyword evidence="6" id="KW-0732">Signal</keyword>
<name>F6ZEH9_MONDO</name>
<evidence type="ECO:0000259" key="7">
    <source>
        <dbReference type="PROSITE" id="PS50240"/>
    </source>
</evidence>